<dbReference type="EMBL" id="BNCQ01000005">
    <property type="protein sequence ID" value="GIL98457.1"/>
    <property type="molecule type" value="Genomic_DNA"/>
</dbReference>
<feature type="region of interest" description="Disordered" evidence="1">
    <location>
        <begin position="367"/>
        <end position="396"/>
    </location>
</feature>
<proteinExistence type="predicted"/>
<evidence type="ECO:0000256" key="1">
    <source>
        <dbReference type="SAM" id="MobiDB-lite"/>
    </source>
</evidence>
<evidence type="ECO:0000313" key="3">
    <source>
        <dbReference type="EMBL" id="GIL98457.1"/>
    </source>
</evidence>
<evidence type="ECO:0000313" key="5">
    <source>
        <dbReference type="Proteomes" id="UP000747110"/>
    </source>
</evidence>
<dbReference type="Proteomes" id="UP000722791">
    <property type="component" value="Unassembled WGS sequence"/>
</dbReference>
<evidence type="ECO:0000313" key="4">
    <source>
        <dbReference type="Proteomes" id="UP000722791"/>
    </source>
</evidence>
<dbReference type="OrthoDB" id="10426834at2759"/>
<keyword evidence="5" id="KW-1185">Reference proteome</keyword>
<organism evidence="3 4">
    <name type="scientific">Volvox reticuliferus</name>
    <dbReference type="NCBI Taxonomy" id="1737510"/>
    <lineage>
        <taxon>Eukaryota</taxon>
        <taxon>Viridiplantae</taxon>
        <taxon>Chlorophyta</taxon>
        <taxon>core chlorophytes</taxon>
        <taxon>Chlorophyceae</taxon>
        <taxon>CS clade</taxon>
        <taxon>Chlamydomonadales</taxon>
        <taxon>Volvocaceae</taxon>
        <taxon>Volvox</taxon>
    </lineage>
</organism>
<dbReference type="Proteomes" id="UP000747110">
    <property type="component" value="Unassembled WGS sequence"/>
</dbReference>
<reference evidence="3" key="1">
    <citation type="journal article" date="2021" name="Proc. Natl. Acad. Sci. U.S.A.">
        <title>Three genomes in the algal genus Volvox reveal the fate of a haploid sex-determining region after a transition to homothallism.</title>
        <authorList>
            <person name="Yamamoto K."/>
            <person name="Hamaji T."/>
            <person name="Kawai-Toyooka H."/>
            <person name="Matsuzaki R."/>
            <person name="Takahashi F."/>
            <person name="Nishimura Y."/>
            <person name="Kawachi M."/>
            <person name="Noguchi H."/>
            <person name="Minakuchi Y."/>
            <person name="Umen J.G."/>
            <person name="Toyoda A."/>
            <person name="Nozaki H."/>
        </authorList>
    </citation>
    <scope>NUCLEOTIDE SEQUENCE</scope>
    <source>
        <strain evidence="3">NIES-3785</strain>
        <strain evidence="2">NIES-3786</strain>
    </source>
</reference>
<sequence length="414" mass="45848">MAGYVETLTTFADLEVMGWDKAKILDWLKTQKHIDAWDVYLNDGVCEEYDQHCTNRISGPPELVSEVPIQTTQVVSHFPFDNRGDTTNPSSHTYKESWTVCRDQKIEVVQAAQIKLDSPFNFGAFSSGLSVSLRNKKGDTKSRHHECQYMVDQQVVVQPGQYLELVLQKSTTGKLRRFRVPVSISGCVGTQLEEAHDDHSVLFLNVDELNNGPFMSYIVLDIHDVITKYDILSRTKPNGPLEPFPAIQYEVVIPTEAAGYQEGPVARGISESTAILMRERSRHLEKQLQAAAANVRPLWVPKGGHGILTGGGSYRWIVNWKSIAAASAGSVMLVTAIGKSFPNMAVRCSKNKDGFSFTFEANAVKTRAQEDKDMQTTADSLPADKKPSSINDVPGLQGPHLMFVMEDDNTAEAA</sequence>
<accession>A0A8J4G4V4</accession>
<name>A0A8J4G4V4_9CHLO</name>
<dbReference type="AlphaFoldDB" id="A0A8J4G4V4"/>
<evidence type="ECO:0000313" key="2">
    <source>
        <dbReference type="EMBL" id="GIL70731.1"/>
    </source>
</evidence>
<gene>
    <name evidence="2" type="ORF">Vretifemale_1422</name>
    <name evidence="3" type="ORF">Vretimale_3832</name>
</gene>
<comment type="caution">
    <text evidence="3">The sequence shown here is derived from an EMBL/GenBank/DDBJ whole genome shotgun (WGS) entry which is preliminary data.</text>
</comment>
<protein>
    <submittedName>
        <fullName evidence="3">Uncharacterized protein</fullName>
    </submittedName>
</protein>
<dbReference type="EMBL" id="BNCP01000002">
    <property type="protein sequence ID" value="GIL70731.1"/>
    <property type="molecule type" value="Genomic_DNA"/>
</dbReference>